<accession>A0AA35W351</accession>
<dbReference type="SUPFAM" id="SSF53383">
    <property type="entry name" value="PLP-dependent transferases"/>
    <property type="match status" value="1"/>
</dbReference>
<feature type="domain" description="Aminotransferase class V" evidence="2">
    <location>
        <begin position="1"/>
        <end position="170"/>
    </location>
</feature>
<reference evidence="3" key="1">
    <citation type="submission" date="2023-03" db="EMBL/GenBank/DDBJ databases">
        <authorList>
            <person name="Steffen K."/>
            <person name="Cardenas P."/>
        </authorList>
    </citation>
    <scope>NUCLEOTIDE SEQUENCE</scope>
</reference>
<evidence type="ECO:0000313" key="4">
    <source>
        <dbReference type="Proteomes" id="UP001174909"/>
    </source>
</evidence>
<organism evidence="3 4">
    <name type="scientific">Geodia barretti</name>
    <name type="common">Barrett's horny sponge</name>
    <dbReference type="NCBI Taxonomy" id="519541"/>
    <lineage>
        <taxon>Eukaryota</taxon>
        <taxon>Metazoa</taxon>
        <taxon>Porifera</taxon>
        <taxon>Demospongiae</taxon>
        <taxon>Heteroscleromorpha</taxon>
        <taxon>Tetractinellida</taxon>
        <taxon>Astrophorina</taxon>
        <taxon>Geodiidae</taxon>
        <taxon>Geodia</taxon>
    </lineage>
</organism>
<dbReference type="Proteomes" id="UP001174909">
    <property type="component" value="Unassembled WGS sequence"/>
</dbReference>
<evidence type="ECO:0000259" key="2">
    <source>
        <dbReference type="Pfam" id="PF00266"/>
    </source>
</evidence>
<dbReference type="InterPro" id="IPR000192">
    <property type="entry name" value="Aminotrans_V_dom"/>
</dbReference>
<proteinExistence type="predicted"/>
<dbReference type="PANTHER" id="PTHR43586:SF8">
    <property type="entry name" value="CYSTEINE DESULFURASE 1, CHLOROPLASTIC"/>
    <property type="match status" value="1"/>
</dbReference>
<dbReference type="Pfam" id="PF00266">
    <property type="entry name" value="Aminotran_5"/>
    <property type="match status" value="1"/>
</dbReference>
<evidence type="ECO:0000313" key="3">
    <source>
        <dbReference type="EMBL" id="CAI7994768.1"/>
    </source>
</evidence>
<dbReference type="Gene3D" id="3.40.640.10">
    <property type="entry name" value="Type I PLP-dependent aspartate aminotransferase-like (Major domain)"/>
    <property type="match status" value="1"/>
</dbReference>
<evidence type="ECO:0000256" key="1">
    <source>
        <dbReference type="ARBA" id="ARBA00022898"/>
    </source>
</evidence>
<dbReference type="InterPro" id="IPR015421">
    <property type="entry name" value="PyrdxlP-dep_Trfase_major"/>
</dbReference>
<gene>
    <name evidence="3" type="ORF">GBAR_LOCUS1547</name>
</gene>
<dbReference type="AlphaFoldDB" id="A0AA35W351"/>
<dbReference type="PANTHER" id="PTHR43586">
    <property type="entry name" value="CYSTEINE DESULFURASE"/>
    <property type="match status" value="1"/>
</dbReference>
<dbReference type="InterPro" id="IPR015424">
    <property type="entry name" value="PyrdxlP-dep_Trfase"/>
</dbReference>
<dbReference type="EMBL" id="CASHTH010000228">
    <property type="protein sequence ID" value="CAI7994768.1"/>
    <property type="molecule type" value="Genomic_DNA"/>
</dbReference>
<comment type="caution">
    <text evidence="3">The sequence shown here is derived from an EMBL/GenBank/DDBJ whole genome shotgun (WGS) entry which is preliminary data.</text>
</comment>
<dbReference type="Gene3D" id="3.90.1150.10">
    <property type="entry name" value="Aspartate Aminotransferase, domain 1"/>
    <property type="match status" value="1"/>
</dbReference>
<sequence>MCGPTGIGVLYGKLELLEEMPPFLGGGSMIRSVERDVSSYAELPAKFEAGTPSIAEAIGLGHAVDYITQANLAAIHVHEQELLKYAHQRLKEIEGITLYGPSAPHQKTGVISFNMEGIHPHDVAGVLDTHGVAIRAGHHCAQLLMKRLDVIATARASFYLYNTVEDVDRLYEGLCRTQKLMTRRKQ</sequence>
<name>A0AA35W351_GEOBA</name>
<protein>
    <submittedName>
        <fullName evidence="3">Cysteine desulfurase SufS</fullName>
    </submittedName>
</protein>
<keyword evidence="1" id="KW-0663">Pyridoxal phosphate</keyword>
<dbReference type="InterPro" id="IPR015422">
    <property type="entry name" value="PyrdxlP-dep_Trfase_small"/>
</dbReference>
<keyword evidence="4" id="KW-1185">Reference proteome</keyword>